<organism evidence="1 2">
    <name type="scientific">Ophiocordyceps australis</name>
    <dbReference type="NCBI Taxonomy" id="1399860"/>
    <lineage>
        <taxon>Eukaryota</taxon>
        <taxon>Fungi</taxon>
        <taxon>Dikarya</taxon>
        <taxon>Ascomycota</taxon>
        <taxon>Pezizomycotina</taxon>
        <taxon>Sordariomycetes</taxon>
        <taxon>Hypocreomycetidae</taxon>
        <taxon>Hypocreales</taxon>
        <taxon>Ophiocordycipitaceae</taxon>
        <taxon>Ophiocordyceps</taxon>
    </lineage>
</organism>
<reference evidence="1 2" key="1">
    <citation type="submission" date="2017-06" db="EMBL/GenBank/DDBJ databases">
        <title>Ant-infecting Ophiocordyceps genomes reveal a high diversity of potential behavioral manipulation genes and a possible major role for enterotoxins.</title>
        <authorList>
            <person name="De Bekker C."/>
            <person name="Evans H.C."/>
            <person name="Brachmann A."/>
            <person name="Hughes D.P."/>
        </authorList>
    </citation>
    <scope>NUCLEOTIDE SEQUENCE [LARGE SCALE GENOMIC DNA]</scope>
    <source>
        <strain evidence="1 2">1348a</strain>
    </source>
</reference>
<dbReference type="EMBL" id="NJEU01002005">
    <property type="protein sequence ID" value="PHH58822.1"/>
    <property type="molecule type" value="Genomic_DNA"/>
</dbReference>
<dbReference type="InterPro" id="IPR029062">
    <property type="entry name" value="Class_I_gatase-like"/>
</dbReference>
<dbReference type="Pfam" id="PF17124">
    <property type="entry name" value="ThiJ_like"/>
    <property type="match status" value="1"/>
</dbReference>
<protein>
    <recommendedName>
        <fullName evidence="3">DJ-1/PfpI domain-containing protein</fullName>
    </recommendedName>
</protein>
<dbReference type="OrthoDB" id="543156at2759"/>
<dbReference type="PANTHER" id="PTHR43068">
    <property type="entry name" value="SLR1854 PROTEIN"/>
    <property type="match status" value="1"/>
</dbReference>
<gene>
    <name evidence="1" type="ORF">CDD82_2704</name>
</gene>
<dbReference type="AlphaFoldDB" id="A0A2C5XV61"/>
<comment type="caution">
    <text evidence="1">The sequence shown here is derived from an EMBL/GenBank/DDBJ whole genome shotgun (WGS) entry which is preliminary data.</text>
</comment>
<dbReference type="InterPro" id="IPR032633">
    <property type="entry name" value="ThiJ-like"/>
</dbReference>
<dbReference type="SUPFAM" id="SSF52317">
    <property type="entry name" value="Class I glutamine amidotransferase-like"/>
    <property type="match status" value="1"/>
</dbReference>
<evidence type="ECO:0000313" key="1">
    <source>
        <dbReference type="EMBL" id="PHH58822.1"/>
    </source>
</evidence>
<accession>A0A2C5XV61</accession>
<dbReference type="Proteomes" id="UP000224854">
    <property type="component" value="Unassembled WGS sequence"/>
</dbReference>
<evidence type="ECO:0000313" key="2">
    <source>
        <dbReference type="Proteomes" id="UP000224854"/>
    </source>
</evidence>
<keyword evidence="2" id="KW-1185">Reference proteome</keyword>
<dbReference type="Gene3D" id="3.40.50.880">
    <property type="match status" value="1"/>
</dbReference>
<dbReference type="PANTHER" id="PTHR43068:SF1">
    <property type="entry name" value="SLR1854 PROTEIN"/>
    <property type="match status" value="1"/>
</dbReference>
<name>A0A2C5XV61_9HYPO</name>
<proteinExistence type="predicted"/>
<sequence>MAQVVILMADYGGDPTETAVPYATFKKAGFVTRFATEAGKQPRCDERLMEGPTQFFLGASKATLEEYKSMARSVEWQHPQSWTAADFSLDGFDLVYIPGGHDKAVRQLLDSAALHKLLVDYFPQTKRPGSKAVGTICHGVLALSGARDGNGRSVLYESRACKRR</sequence>
<evidence type="ECO:0008006" key="3">
    <source>
        <dbReference type="Google" id="ProtNLM"/>
    </source>
</evidence>